<protein>
    <submittedName>
        <fullName evidence="2">Uncharacterized protein</fullName>
    </submittedName>
</protein>
<feature type="region of interest" description="Disordered" evidence="1">
    <location>
        <begin position="232"/>
        <end position="286"/>
    </location>
</feature>
<organism evidence="2">
    <name type="scientific">viral metagenome</name>
    <dbReference type="NCBI Taxonomy" id="1070528"/>
    <lineage>
        <taxon>unclassified sequences</taxon>
        <taxon>metagenomes</taxon>
        <taxon>organismal metagenomes</taxon>
    </lineage>
</organism>
<evidence type="ECO:0000256" key="1">
    <source>
        <dbReference type="SAM" id="MobiDB-lite"/>
    </source>
</evidence>
<reference evidence="2" key="1">
    <citation type="journal article" date="2020" name="Nature">
        <title>Giant virus diversity and host interactions through global metagenomics.</title>
        <authorList>
            <person name="Schulz F."/>
            <person name="Roux S."/>
            <person name="Paez-Espino D."/>
            <person name="Jungbluth S."/>
            <person name="Walsh D.A."/>
            <person name="Denef V.J."/>
            <person name="McMahon K.D."/>
            <person name="Konstantinidis K.T."/>
            <person name="Eloe-Fadrosh E.A."/>
            <person name="Kyrpides N.C."/>
            <person name="Woyke T."/>
        </authorList>
    </citation>
    <scope>NUCLEOTIDE SEQUENCE</scope>
    <source>
        <strain evidence="2">GVMAG-M-3300010158-60</strain>
    </source>
</reference>
<feature type="region of interest" description="Disordered" evidence="1">
    <location>
        <begin position="75"/>
        <end position="101"/>
    </location>
</feature>
<proteinExistence type="predicted"/>
<feature type="compositionally biased region" description="Basic and acidic residues" evidence="1">
    <location>
        <begin position="90"/>
        <end position="101"/>
    </location>
</feature>
<dbReference type="EMBL" id="MN739107">
    <property type="protein sequence ID" value="QHS89220.1"/>
    <property type="molecule type" value="Genomic_DNA"/>
</dbReference>
<dbReference type="AlphaFoldDB" id="A0A6C0BB05"/>
<sequence length="286" mass="32251">MGDNNNNCAGNEGCLARTRNRFHNLAYYLGINPRTARNQRKHNKELEREAKFTTPEATAARARAWEAQRLQAEQNARARDAAARANRNRRNAERAEAGELQRQRPGYDATIEYVLRLPYLYPFRNNQQYLVAARYIQDKFLNRNAAPPRNIEIATLAGLTNDIYQHLRQVPQSGTMNYLEGSRRAINRIHEIHTELEGLARQQADQAVQAAQAAQRVEWAAAQAEEARAAAARAARDKQAQNAASAAAMLAPPSGAQSRRRGHSPPRRGGSKKNTRKAKKTRKIRR</sequence>
<feature type="compositionally biased region" description="Basic residues" evidence="1">
    <location>
        <begin position="258"/>
        <end position="286"/>
    </location>
</feature>
<name>A0A6C0BB05_9ZZZZ</name>
<evidence type="ECO:0000313" key="2">
    <source>
        <dbReference type="EMBL" id="QHS89220.1"/>
    </source>
</evidence>
<accession>A0A6C0BB05</accession>